<dbReference type="EMBL" id="RRYP01007135">
    <property type="protein sequence ID" value="TNV80712.1"/>
    <property type="molecule type" value="Genomic_DNA"/>
</dbReference>
<sequence length="338" mass="39941">MGRHQYYLKEKNGRQQNPYRQDHQQIERGYSGTKQSKVIGSRATVERRDIIKKKFKLNKRMNQSFQPKSSTPLRSMDFERELSNSQMQKHSARSQSENFRSPKEESKQANSKYNKGQGFNYKMMSSPCLIKSSKHPAEQIKCHQGQKVNRKKLKQLRYRKQNNQQRSDIQKSSQHIKKQAHFVAHQHYKHGIDKKVASQQNKEIQRKNYARKHRYFVLQQRRLNKIKWGMIQQEKHWQLRGRPQAPKLRSSDIIDEFNCHQLPLMVLLHRQAQQCFPHYHSYHSYDSTLSVPQHHSQLAKVSSPTLCFRSAAEESRTDSAAEEVAYRPPCHTTSCDST</sequence>
<evidence type="ECO:0000313" key="3">
    <source>
        <dbReference type="Proteomes" id="UP000785679"/>
    </source>
</evidence>
<reference evidence="2" key="1">
    <citation type="submission" date="2019-06" db="EMBL/GenBank/DDBJ databases">
        <authorList>
            <person name="Zheng W."/>
        </authorList>
    </citation>
    <scope>NUCLEOTIDE SEQUENCE</scope>
    <source>
        <strain evidence="2">QDHG01</strain>
    </source>
</reference>
<gene>
    <name evidence="2" type="ORF">FGO68_gene2830</name>
</gene>
<feature type="compositionally biased region" description="Polar residues" evidence="1">
    <location>
        <begin position="83"/>
        <end position="99"/>
    </location>
</feature>
<evidence type="ECO:0000313" key="2">
    <source>
        <dbReference type="EMBL" id="TNV80712.1"/>
    </source>
</evidence>
<feature type="region of interest" description="Disordered" evidence="1">
    <location>
        <begin position="81"/>
        <end position="117"/>
    </location>
</feature>
<comment type="caution">
    <text evidence="2">The sequence shown here is derived from an EMBL/GenBank/DDBJ whole genome shotgun (WGS) entry which is preliminary data.</text>
</comment>
<dbReference type="Proteomes" id="UP000785679">
    <property type="component" value="Unassembled WGS sequence"/>
</dbReference>
<accession>A0A8J8NSE2</accession>
<dbReference type="AlphaFoldDB" id="A0A8J8NSE2"/>
<evidence type="ECO:0000256" key="1">
    <source>
        <dbReference type="SAM" id="MobiDB-lite"/>
    </source>
</evidence>
<proteinExistence type="predicted"/>
<organism evidence="2 3">
    <name type="scientific">Halteria grandinella</name>
    <dbReference type="NCBI Taxonomy" id="5974"/>
    <lineage>
        <taxon>Eukaryota</taxon>
        <taxon>Sar</taxon>
        <taxon>Alveolata</taxon>
        <taxon>Ciliophora</taxon>
        <taxon>Intramacronucleata</taxon>
        <taxon>Spirotrichea</taxon>
        <taxon>Stichotrichia</taxon>
        <taxon>Sporadotrichida</taxon>
        <taxon>Halteriidae</taxon>
        <taxon>Halteria</taxon>
    </lineage>
</organism>
<feature type="region of interest" description="Disordered" evidence="1">
    <location>
        <begin position="1"/>
        <end position="45"/>
    </location>
</feature>
<protein>
    <submittedName>
        <fullName evidence="2">Uncharacterized protein</fullName>
    </submittedName>
</protein>
<name>A0A8J8NSE2_HALGN</name>
<keyword evidence="3" id="KW-1185">Reference proteome</keyword>